<dbReference type="PANTHER" id="PTHR21240:SF19">
    <property type="entry name" value="CATALYTIC_ HYDROLASE"/>
    <property type="match status" value="1"/>
</dbReference>
<dbReference type="InterPro" id="IPR032466">
    <property type="entry name" value="Metal_Hydrolase"/>
</dbReference>
<evidence type="ECO:0000256" key="1">
    <source>
        <dbReference type="ARBA" id="ARBA00023239"/>
    </source>
</evidence>
<organism evidence="3 4">
    <name type="scientific">Ruminiclostridium sufflavum DSM 19573</name>
    <dbReference type="NCBI Taxonomy" id="1121337"/>
    <lineage>
        <taxon>Bacteria</taxon>
        <taxon>Bacillati</taxon>
        <taxon>Bacillota</taxon>
        <taxon>Clostridia</taxon>
        <taxon>Eubacteriales</taxon>
        <taxon>Oscillospiraceae</taxon>
        <taxon>Ruminiclostridium</taxon>
    </lineage>
</organism>
<evidence type="ECO:0000259" key="2">
    <source>
        <dbReference type="Pfam" id="PF04909"/>
    </source>
</evidence>
<dbReference type="GO" id="GO:0016831">
    <property type="term" value="F:carboxy-lyase activity"/>
    <property type="evidence" value="ECO:0007669"/>
    <property type="project" value="InterPro"/>
</dbReference>
<keyword evidence="4" id="KW-1185">Reference proteome</keyword>
<dbReference type="PANTHER" id="PTHR21240">
    <property type="entry name" value="2-AMINO-3-CARBOXYLMUCONATE-6-SEMIALDEHYDE DECARBOXYLASE"/>
    <property type="match status" value="1"/>
</dbReference>
<dbReference type="OrthoDB" id="9771932at2"/>
<feature type="domain" description="Amidohydrolase-related" evidence="2">
    <location>
        <begin position="3"/>
        <end position="279"/>
    </location>
</feature>
<protein>
    <recommendedName>
        <fullName evidence="2">Amidohydrolase-related domain-containing protein</fullName>
    </recommendedName>
</protein>
<dbReference type="InterPro" id="IPR032465">
    <property type="entry name" value="ACMSD"/>
</dbReference>
<evidence type="ECO:0000313" key="4">
    <source>
        <dbReference type="Proteomes" id="UP000248132"/>
    </source>
</evidence>
<dbReference type="GO" id="GO:0016787">
    <property type="term" value="F:hydrolase activity"/>
    <property type="evidence" value="ECO:0007669"/>
    <property type="project" value="InterPro"/>
</dbReference>
<dbReference type="SUPFAM" id="SSF51556">
    <property type="entry name" value="Metallo-dependent hydrolases"/>
    <property type="match status" value="1"/>
</dbReference>
<sequence>MLIDMHVHPIFYDLICEDAEELEFRGNTFGVFKQGPMSFDEIFAEMAFGGVEKAALLALDVSTSCGGFVVTNEQLAKLVSAHPDKFFGFASVDPHRRDAADVLKHAFDTLGLHGLKLNPSKQRFYPDDKMMEPLYRLCEEYDKPVIFHSGTSWEPDTPAKYSHPLAFEEVFIRHPDLRCCLAHFGWPWVREMVMLMLKYPNVYTDTSVLYLDSPEESMKRLFTVDMGPLWYERSLCKQVMFASNTPRFRAFKLKQALDKVEMRDYARRALYSENAERFLFGGAL</sequence>
<evidence type="ECO:0000313" key="3">
    <source>
        <dbReference type="EMBL" id="PYG85923.1"/>
    </source>
</evidence>
<dbReference type="Gene3D" id="3.20.20.140">
    <property type="entry name" value="Metal-dependent hydrolases"/>
    <property type="match status" value="1"/>
</dbReference>
<comment type="caution">
    <text evidence="3">The sequence shown here is derived from an EMBL/GenBank/DDBJ whole genome shotgun (WGS) entry which is preliminary data.</text>
</comment>
<dbReference type="Proteomes" id="UP000248132">
    <property type="component" value="Unassembled WGS sequence"/>
</dbReference>
<proteinExistence type="predicted"/>
<dbReference type="Pfam" id="PF04909">
    <property type="entry name" value="Amidohydro_2"/>
    <property type="match status" value="1"/>
</dbReference>
<gene>
    <name evidence="3" type="ORF">LY28_03077</name>
</gene>
<accession>A0A318XJ96</accession>
<keyword evidence="1" id="KW-0456">Lyase</keyword>
<name>A0A318XJ96_9FIRM</name>
<dbReference type="AlphaFoldDB" id="A0A318XJ96"/>
<dbReference type="EMBL" id="QKMR01000021">
    <property type="protein sequence ID" value="PYG85923.1"/>
    <property type="molecule type" value="Genomic_DNA"/>
</dbReference>
<dbReference type="InterPro" id="IPR006680">
    <property type="entry name" value="Amidohydro-rel"/>
</dbReference>
<reference evidence="3 4" key="1">
    <citation type="submission" date="2018-06" db="EMBL/GenBank/DDBJ databases">
        <title>Genomic Encyclopedia of Type Strains, Phase I: the one thousand microbial genomes (KMG-I) project.</title>
        <authorList>
            <person name="Kyrpides N."/>
        </authorList>
    </citation>
    <scope>NUCLEOTIDE SEQUENCE [LARGE SCALE GENOMIC DNA]</scope>
    <source>
        <strain evidence="3 4">DSM 19573</strain>
    </source>
</reference>